<gene>
    <name evidence="2" type="ORF">MM415A01337_0015</name>
    <name evidence="3" type="ORF">MM415B02992_0003</name>
</gene>
<feature type="transmembrane region" description="Helical" evidence="1">
    <location>
        <begin position="12"/>
        <end position="31"/>
    </location>
</feature>
<evidence type="ECO:0000313" key="3">
    <source>
        <dbReference type="EMBL" id="QJA87447.1"/>
    </source>
</evidence>
<reference evidence="3" key="1">
    <citation type="submission" date="2020-03" db="EMBL/GenBank/DDBJ databases">
        <title>The deep terrestrial virosphere.</title>
        <authorList>
            <person name="Holmfeldt K."/>
            <person name="Nilsson E."/>
            <person name="Simone D."/>
            <person name="Lopez-Fernandez M."/>
            <person name="Wu X."/>
            <person name="de Brujin I."/>
            <person name="Lundin D."/>
            <person name="Andersson A."/>
            <person name="Bertilsson S."/>
            <person name="Dopson M."/>
        </authorList>
    </citation>
    <scope>NUCLEOTIDE SEQUENCE</scope>
    <source>
        <strain evidence="2">MM415A01337</strain>
        <strain evidence="3">MM415B02992</strain>
    </source>
</reference>
<proteinExistence type="predicted"/>
<organism evidence="3">
    <name type="scientific">viral metagenome</name>
    <dbReference type="NCBI Taxonomy" id="1070528"/>
    <lineage>
        <taxon>unclassified sequences</taxon>
        <taxon>metagenomes</taxon>
        <taxon>organismal metagenomes</taxon>
    </lineage>
</organism>
<evidence type="ECO:0000313" key="2">
    <source>
        <dbReference type="EMBL" id="QJA77273.1"/>
    </source>
</evidence>
<dbReference type="AlphaFoldDB" id="A0A6M3KZ06"/>
<keyword evidence="1" id="KW-0472">Membrane</keyword>
<dbReference type="EMBL" id="MT142707">
    <property type="protein sequence ID" value="QJA87447.1"/>
    <property type="molecule type" value="Genomic_DNA"/>
</dbReference>
<keyword evidence="1" id="KW-1133">Transmembrane helix</keyword>
<accession>A0A6M3KZ06</accession>
<feature type="transmembrane region" description="Helical" evidence="1">
    <location>
        <begin position="43"/>
        <end position="64"/>
    </location>
</feature>
<keyword evidence="1" id="KW-0812">Transmembrane</keyword>
<evidence type="ECO:0000256" key="1">
    <source>
        <dbReference type="SAM" id="Phobius"/>
    </source>
</evidence>
<protein>
    <submittedName>
        <fullName evidence="3">Uncharacterized protein</fullName>
    </submittedName>
</protein>
<dbReference type="EMBL" id="MT142273">
    <property type="protein sequence ID" value="QJA77273.1"/>
    <property type="molecule type" value="Genomic_DNA"/>
</dbReference>
<sequence>MVSTKWKKVGMGIAAATIGAAAFGAVHFMFLAPQFGVGDFLGIPLNVVLPFLLGGLGLVAAYSFKMGETVQDIVKYGSAAIIGVGVGQYAGWIAPAAPAARARASLPVARASFPMRTATAPVITMNGTKLI</sequence>
<name>A0A6M3KZ06_9ZZZZ</name>